<evidence type="ECO:0000256" key="4">
    <source>
        <dbReference type="ARBA" id="ARBA00022840"/>
    </source>
</evidence>
<evidence type="ECO:0000256" key="1">
    <source>
        <dbReference type="ARBA" id="ARBA00005417"/>
    </source>
</evidence>
<dbReference type="InterPro" id="IPR017871">
    <property type="entry name" value="ABC_transporter-like_CS"/>
</dbReference>
<dbReference type="InterPro" id="IPR027417">
    <property type="entry name" value="P-loop_NTPase"/>
</dbReference>
<dbReference type="STRING" id="588581.Cpap_2740"/>
<protein>
    <submittedName>
        <fullName evidence="6">ABC transporter related protein</fullName>
    </submittedName>
</protein>
<dbReference type="Pfam" id="PF00005">
    <property type="entry name" value="ABC_tran"/>
    <property type="match status" value="1"/>
</dbReference>
<dbReference type="SMART" id="SM00382">
    <property type="entry name" value="AAA"/>
    <property type="match status" value="1"/>
</dbReference>
<accession>F1TCD8</accession>
<dbReference type="eggNOG" id="COG1136">
    <property type="taxonomic scope" value="Bacteria"/>
</dbReference>
<organism evidence="6 7">
    <name type="scientific">Ruminiclostridium papyrosolvens DSM 2782</name>
    <dbReference type="NCBI Taxonomy" id="588581"/>
    <lineage>
        <taxon>Bacteria</taxon>
        <taxon>Bacillati</taxon>
        <taxon>Bacillota</taxon>
        <taxon>Clostridia</taxon>
        <taxon>Eubacteriales</taxon>
        <taxon>Oscillospiraceae</taxon>
        <taxon>Ruminiclostridium</taxon>
    </lineage>
</organism>
<keyword evidence="4" id="KW-0067">ATP-binding</keyword>
<dbReference type="GO" id="GO:0005524">
    <property type="term" value="F:ATP binding"/>
    <property type="evidence" value="ECO:0007669"/>
    <property type="project" value="UniProtKB-KW"/>
</dbReference>
<dbReference type="Gene3D" id="3.40.50.300">
    <property type="entry name" value="P-loop containing nucleotide triphosphate hydrolases"/>
    <property type="match status" value="1"/>
</dbReference>
<comment type="caution">
    <text evidence="6">The sequence shown here is derived from an EMBL/GenBank/DDBJ whole genome shotgun (WGS) entry which is preliminary data.</text>
</comment>
<keyword evidence="7" id="KW-1185">Reference proteome</keyword>
<dbReference type="GO" id="GO:0016887">
    <property type="term" value="F:ATP hydrolysis activity"/>
    <property type="evidence" value="ECO:0007669"/>
    <property type="project" value="InterPro"/>
</dbReference>
<proteinExistence type="inferred from homology"/>
<evidence type="ECO:0000256" key="3">
    <source>
        <dbReference type="ARBA" id="ARBA00022741"/>
    </source>
</evidence>
<evidence type="ECO:0000259" key="5">
    <source>
        <dbReference type="PROSITE" id="PS50893"/>
    </source>
</evidence>
<gene>
    <name evidence="6" type="ORF">Cpap_2740</name>
</gene>
<dbReference type="PROSITE" id="PS50893">
    <property type="entry name" value="ABC_TRANSPORTER_2"/>
    <property type="match status" value="1"/>
</dbReference>
<evidence type="ECO:0000313" key="6">
    <source>
        <dbReference type="EMBL" id="EGD48053.1"/>
    </source>
</evidence>
<name>F1TCD8_9FIRM</name>
<dbReference type="PANTHER" id="PTHR43117:SF4">
    <property type="entry name" value="OSMOPROTECTANT IMPORT ATP-BINDING PROTEIN OSMV"/>
    <property type="match status" value="1"/>
</dbReference>
<dbReference type="Proteomes" id="UP000003860">
    <property type="component" value="Unassembled WGS sequence"/>
</dbReference>
<dbReference type="InterPro" id="IPR003439">
    <property type="entry name" value="ABC_transporter-like_ATP-bd"/>
</dbReference>
<dbReference type="OrthoDB" id="9776556at2"/>
<feature type="domain" description="ABC transporter" evidence="5">
    <location>
        <begin position="80"/>
        <end position="315"/>
    </location>
</feature>
<keyword evidence="2" id="KW-0813">Transport</keyword>
<dbReference type="PANTHER" id="PTHR43117">
    <property type="entry name" value="OSMOPROTECTANT IMPORT ATP-BINDING PROTEIN OSMV"/>
    <property type="match status" value="1"/>
</dbReference>
<evidence type="ECO:0000313" key="7">
    <source>
        <dbReference type="Proteomes" id="UP000003860"/>
    </source>
</evidence>
<reference evidence="6" key="1">
    <citation type="submission" date="2009-07" db="EMBL/GenBank/DDBJ databases">
        <authorList>
            <consortium name="US DOE Joint Genome Institute (JGI-PGF)"/>
            <person name="Lucas S."/>
            <person name="Copeland A."/>
            <person name="Lapidus A."/>
            <person name="Glavina del Rio T."/>
            <person name="Tice H."/>
            <person name="Bruce D."/>
            <person name="Goodwin L."/>
            <person name="Pitluck S."/>
            <person name="Larimer F."/>
            <person name="Land M.L."/>
            <person name="Mouttaki H."/>
            <person name="He Z."/>
            <person name="Zhou J."/>
            <person name="Hemme C.L."/>
        </authorList>
    </citation>
    <scope>NUCLEOTIDE SEQUENCE [LARGE SCALE GENOMIC DNA]</scope>
    <source>
        <strain evidence="6">DSM 2782</strain>
    </source>
</reference>
<dbReference type="EMBL" id="ACXX02000005">
    <property type="protein sequence ID" value="EGD48053.1"/>
    <property type="molecule type" value="Genomic_DNA"/>
</dbReference>
<keyword evidence="3" id="KW-0547">Nucleotide-binding</keyword>
<dbReference type="AlphaFoldDB" id="F1TCD8"/>
<reference evidence="6" key="2">
    <citation type="submission" date="2011-01" db="EMBL/GenBank/DDBJ databases">
        <title>The Non-contiguous Finished genome of Clostridium papyrosolvens.</title>
        <authorList>
            <person name="Lucas S."/>
            <person name="Copeland A."/>
            <person name="Lapidus A."/>
            <person name="Cheng J.-F."/>
            <person name="Goodwin L."/>
            <person name="Pitluck S."/>
            <person name="Misra M."/>
            <person name="Chertkov O."/>
            <person name="Detter J.C."/>
            <person name="Han C."/>
            <person name="Tapia R."/>
            <person name="Land M."/>
            <person name="Hauser L."/>
            <person name="Kyrpides N."/>
            <person name="Ivanova N."/>
            <person name="Pagani I."/>
            <person name="Mouttaki H."/>
            <person name="He Z."/>
            <person name="Zhou J."/>
            <person name="Hemme C.L."/>
            <person name="Woyke T."/>
        </authorList>
    </citation>
    <scope>NUCLEOTIDE SEQUENCE [LARGE SCALE GENOMIC DNA]</scope>
    <source>
        <strain evidence="6">DSM 2782</strain>
    </source>
</reference>
<comment type="similarity">
    <text evidence="1">Belongs to the ABC transporter superfamily.</text>
</comment>
<dbReference type="InterPro" id="IPR003593">
    <property type="entry name" value="AAA+_ATPase"/>
</dbReference>
<evidence type="ECO:0000256" key="2">
    <source>
        <dbReference type="ARBA" id="ARBA00022448"/>
    </source>
</evidence>
<dbReference type="RefSeq" id="WP_004618884.1">
    <property type="nucleotide sequence ID" value="NZ_ACXX02000005.1"/>
</dbReference>
<sequence>MKEYILSTALREIFREHNYAQDFFSSIGISDASVGLGIEAFLNTLDDSCLDDCGMEREQIVSHFILFMEKMAELKEKPDFTISEIAVVGGHDKSGNSENITLTMKPGEIISIVGPTGSGKSRLLADIECLAQGDTPTGRHVLLNGKAPAYDKRFSVEHKLVAQLSQNMNFIMDLTVGEFLAMHAESRMAPDIEYIVKTIAQCANELAGEKFTMKTAVTALSGGQSRALMIADTALLSRSPIVLIDEIENAGVDRKKALELLVKKEKIVLMATHDPILALMGNKRIVIRNGGMSKIIETGNVERENLELLQHMDARIVELRNRLRNGGKIDFNVGDFFELEKVR</sequence>
<dbReference type="PROSITE" id="PS00211">
    <property type="entry name" value="ABC_TRANSPORTER_1"/>
    <property type="match status" value="1"/>
</dbReference>
<dbReference type="SUPFAM" id="SSF52540">
    <property type="entry name" value="P-loop containing nucleoside triphosphate hydrolases"/>
    <property type="match status" value="1"/>
</dbReference>